<comment type="caution">
    <text evidence="2">The sequence shown here is derived from an EMBL/GenBank/DDBJ whole genome shotgun (WGS) entry which is preliminary data.</text>
</comment>
<evidence type="ECO:0000313" key="3">
    <source>
        <dbReference type="Proteomes" id="UP000792457"/>
    </source>
</evidence>
<dbReference type="PANTHER" id="PTHR34753">
    <property type="entry name" value="TELOMERASE RNA COMPONENT INTERACTING RNASE"/>
    <property type="match status" value="1"/>
</dbReference>
<reference evidence="2" key="1">
    <citation type="submission" date="2013-04" db="EMBL/GenBank/DDBJ databases">
        <authorList>
            <person name="Qu J."/>
            <person name="Murali S.C."/>
            <person name="Bandaranaike D."/>
            <person name="Bellair M."/>
            <person name="Blankenburg K."/>
            <person name="Chao H."/>
            <person name="Dinh H."/>
            <person name="Doddapaneni H."/>
            <person name="Downs B."/>
            <person name="Dugan-Rocha S."/>
            <person name="Elkadiri S."/>
            <person name="Gnanaolivu R.D."/>
            <person name="Hernandez B."/>
            <person name="Javaid M."/>
            <person name="Jayaseelan J.C."/>
            <person name="Lee S."/>
            <person name="Li M."/>
            <person name="Ming W."/>
            <person name="Munidasa M."/>
            <person name="Muniz J."/>
            <person name="Nguyen L."/>
            <person name="Ongeri F."/>
            <person name="Osuji N."/>
            <person name="Pu L.-L."/>
            <person name="Puazo M."/>
            <person name="Qu C."/>
            <person name="Quiroz J."/>
            <person name="Raj R."/>
            <person name="Weissenberger G."/>
            <person name="Xin Y."/>
            <person name="Zou X."/>
            <person name="Han Y."/>
            <person name="Richards S."/>
            <person name="Worley K."/>
            <person name="Muzny D."/>
            <person name="Gibbs R."/>
        </authorList>
    </citation>
    <scope>NUCLEOTIDE SEQUENCE</scope>
    <source>
        <strain evidence="2">Sampled in the wild</strain>
    </source>
</reference>
<dbReference type="Proteomes" id="UP000792457">
    <property type="component" value="Unassembled WGS sequence"/>
</dbReference>
<evidence type="ECO:0008006" key="4">
    <source>
        <dbReference type="Google" id="ProtNLM"/>
    </source>
</evidence>
<feature type="region of interest" description="Disordered" evidence="1">
    <location>
        <begin position="1"/>
        <end position="138"/>
    </location>
</feature>
<dbReference type="OrthoDB" id="5983145at2759"/>
<proteinExistence type="predicted"/>
<gene>
    <name evidence="2" type="ORF">J437_LFUL018393</name>
</gene>
<name>A0A8K0KQU2_LADFU</name>
<feature type="compositionally biased region" description="Basic residues" evidence="1">
    <location>
        <begin position="99"/>
        <end position="114"/>
    </location>
</feature>
<protein>
    <recommendedName>
        <fullName evidence="4">Telomerase RNA component interacting RNase</fullName>
    </recommendedName>
</protein>
<dbReference type="AlphaFoldDB" id="A0A8K0KQU2"/>
<dbReference type="PANTHER" id="PTHR34753:SF1">
    <property type="entry name" value="TELOMERASE RNA COMPONENT INTERACTING RNASE"/>
    <property type="match status" value="1"/>
</dbReference>
<feature type="compositionally biased region" description="Basic and acidic residues" evidence="1">
    <location>
        <begin position="126"/>
        <end position="136"/>
    </location>
</feature>
<keyword evidence="3" id="KW-1185">Reference proteome</keyword>
<dbReference type="GO" id="GO:0008409">
    <property type="term" value="F:5'-3' exonuclease activity"/>
    <property type="evidence" value="ECO:0007669"/>
    <property type="project" value="InterPro"/>
</dbReference>
<feature type="compositionally biased region" description="Low complexity" evidence="1">
    <location>
        <begin position="53"/>
        <end position="95"/>
    </location>
</feature>
<reference evidence="2" key="2">
    <citation type="submission" date="2017-10" db="EMBL/GenBank/DDBJ databases">
        <title>Ladona fulva Genome sequencing and assembly.</title>
        <authorList>
            <person name="Murali S."/>
            <person name="Richards S."/>
            <person name="Bandaranaike D."/>
            <person name="Bellair M."/>
            <person name="Blankenburg K."/>
            <person name="Chao H."/>
            <person name="Dinh H."/>
            <person name="Doddapaneni H."/>
            <person name="Dugan-Rocha S."/>
            <person name="Elkadiri S."/>
            <person name="Gnanaolivu R."/>
            <person name="Hernandez B."/>
            <person name="Skinner E."/>
            <person name="Javaid M."/>
            <person name="Lee S."/>
            <person name="Li M."/>
            <person name="Ming W."/>
            <person name="Munidasa M."/>
            <person name="Muniz J."/>
            <person name="Nguyen L."/>
            <person name="Hughes D."/>
            <person name="Osuji N."/>
            <person name="Pu L.-L."/>
            <person name="Puazo M."/>
            <person name="Qu C."/>
            <person name="Quiroz J."/>
            <person name="Raj R."/>
            <person name="Weissenberger G."/>
            <person name="Xin Y."/>
            <person name="Zou X."/>
            <person name="Han Y."/>
            <person name="Worley K."/>
            <person name="Muzny D."/>
            <person name="Gibbs R."/>
        </authorList>
    </citation>
    <scope>NUCLEOTIDE SEQUENCE</scope>
    <source>
        <strain evidence="2">Sampled in the wild</strain>
    </source>
</reference>
<organism evidence="2 3">
    <name type="scientific">Ladona fulva</name>
    <name type="common">Scarce chaser dragonfly</name>
    <name type="synonym">Libellula fulva</name>
    <dbReference type="NCBI Taxonomy" id="123851"/>
    <lineage>
        <taxon>Eukaryota</taxon>
        <taxon>Metazoa</taxon>
        <taxon>Ecdysozoa</taxon>
        <taxon>Arthropoda</taxon>
        <taxon>Hexapoda</taxon>
        <taxon>Insecta</taxon>
        <taxon>Pterygota</taxon>
        <taxon>Palaeoptera</taxon>
        <taxon>Odonata</taxon>
        <taxon>Epiprocta</taxon>
        <taxon>Anisoptera</taxon>
        <taxon>Libelluloidea</taxon>
        <taxon>Libellulidae</taxon>
        <taxon>Ladona</taxon>
    </lineage>
</organism>
<evidence type="ECO:0000256" key="1">
    <source>
        <dbReference type="SAM" id="MobiDB-lite"/>
    </source>
</evidence>
<accession>A0A8K0KQU2</accession>
<dbReference type="EMBL" id="KZ309419">
    <property type="protein sequence ID" value="KAG8238703.1"/>
    <property type="molecule type" value="Genomic_DNA"/>
</dbReference>
<sequence>MAESDSYESSSSSDSDDSSPSKKDLASNQPKNIFKNDGSFLKMFQLLQKESNSESAASSTETPPAEASPPSATASAPSTVSQSSSQTSSEQNTSSKDPAKKKSLMSFVGKRRGGKVLPTGVVKKQRKDDPVREGNPKDAWSQYMEEVRKYKELSCEEEEKTRPLVK</sequence>
<evidence type="ECO:0000313" key="2">
    <source>
        <dbReference type="EMBL" id="KAG8238703.1"/>
    </source>
</evidence>
<dbReference type="GO" id="GO:0008408">
    <property type="term" value="F:3'-5' exonuclease activity"/>
    <property type="evidence" value="ECO:0007669"/>
    <property type="project" value="InterPro"/>
</dbReference>
<dbReference type="InterPro" id="IPR038838">
    <property type="entry name" value="TRIR"/>
</dbReference>